<accession>A0A841K578</accession>
<dbReference type="Proteomes" id="UP000588017">
    <property type="component" value="Unassembled WGS sequence"/>
</dbReference>
<name>A0A841K578_9HYPH</name>
<sequence length="323" mass="35709">MQHLPAGFHADIPAEVYHADPCEAPSLSSTIARVLLEQSPRHAWHQHPRLNPDYKPDTSPTRPMEIGTVAHKLILGRGRDVRVIEADAYTSKDARQQRADAYASGLAPILRPDLEAAEAIAQAARAAIVGIEDCEGFANGTPELVAIAHDPTGAWLRVMIDMWEDRGDEAIIWDVKTGDQSAAPQGIGRRIANMGYEIQAALYERVVVRLRPELAGRIRFRWAFVENDPPHLCTVAELDNIGLEVGRKKVAAAISLWNRCLATGNWPGYPARVVLAEYPAFAETAWTTREMEDESLREMGIDPFLVRAPWRPEPAPKKLVGAV</sequence>
<comment type="caution">
    <text evidence="2">The sequence shown here is derived from an EMBL/GenBank/DDBJ whole genome shotgun (WGS) entry which is preliminary data.</text>
</comment>
<evidence type="ECO:0000259" key="1">
    <source>
        <dbReference type="Pfam" id="PF12684"/>
    </source>
</evidence>
<organism evidence="2 3">
    <name type="scientific">Chelatococcus composti</name>
    <dbReference type="NCBI Taxonomy" id="1743235"/>
    <lineage>
        <taxon>Bacteria</taxon>
        <taxon>Pseudomonadati</taxon>
        <taxon>Pseudomonadota</taxon>
        <taxon>Alphaproteobacteria</taxon>
        <taxon>Hyphomicrobiales</taxon>
        <taxon>Chelatococcaceae</taxon>
        <taxon>Chelatococcus</taxon>
    </lineage>
</organism>
<dbReference type="Pfam" id="PF12684">
    <property type="entry name" value="DUF3799"/>
    <property type="match status" value="1"/>
</dbReference>
<dbReference type="InterPro" id="IPR011604">
    <property type="entry name" value="PDDEXK-like_dom_sf"/>
</dbReference>
<dbReference type="Gene3D" id="3.90.320.10">
    <property type="match status" value="1"/>
</dbReference>
<proteinExistence type="predicted"/>
<dbReference type="RefSeq" id="WP_183332467.1">
    <property type="nucleotide sequence ID" value="NZ_BMHX01000002.1"/>
</dbReference>
<dbReference type="InterPro" id="IPR024432">
    <property type="entry name" value="Put_RecE_PDDEXK-like_dom"/>
</dbReference>
<evidence type="ECO:0000313" key="3">
    <source>
        <dbReference type="Proteomes" id="UP000588017"/>
    </source>
</evidence>
<dbReference type="EMBL" id="JACHEH010000002">
    <property type="protein sequence ID" value="MBB6167160.1"/>
    <property type="molecule type" value="Genomic_DNA"/>
</dbReference>
<gene>
    <name evidence="2" type="ORF">HNQ73_000778</name>
</gene>
<keyword evidence="3" id="KW-1185">Reference proteome</keyword>
<protein>
    <recommendedName>
        <fullName evidence="1">Putative exodeoxyribonuclease 8 PDDEXK-like domain-containing protein</fullName>
    </recommendedName>
</protein>
<feature type="domain" description="Putative exodeoxyribonuclease 8 PDDEXK-like" evidence="1">
    <location>
        <begin position="50"/>
        <end position="269"/>
    </location>
</feature>
<evidence type="ECO:0000313" key="2">
    <source>
        <dbReference type="EMBL" id="MBB6167160.1"/>
    </source>
</evidence>
<reference evidence="2 3" key="1">
    <citation type="submission" date="2020-08" db="EMBL/GenBank/DDBJ databases">
        <title>Genomic Encyclopedia of Type Strains, Phase IV (KMG-IV): sequencing the most valuable type-strain genomes for metagenomic binning, comparative biology and taxonomic classification.</title>
        <authorList>
            <person name="Goeker M."/>
        </authorList>
    </citation>
    <scope>NUCLEOTIDE SEQUENCE [LARGE SCALE GENOMIC DNA]</scope>
    <source>
        <strain evidence="2 3">DSM 101465</strain>
    </source>
</reference>
<dbReference type="AlphaFoldDB" id="A0A841K578"/>